<dbReference type="Pfam" id="PF03564">
    <property type="entry name" value="DUF1759"/>
    <property type="match status" value="1"/>
</dbReference>
<evidence type="ECO:0000256" key="1">
    <source>
        <dbReference type="SAM" id="MobiDB-lite"/>
    </source>
</evidence>
<sequence>MSGFIRETISPLLAKLKSLLKELRGEEEKWVDLFPTLSEEQRKAEEKIHEDTSDNPEGLIKVLEIANANLVTLNGDIRAAEEYLQRRNKKKDADKDQDEGELIDIPKIKLGTFSGDVTEWPEFWQRFNNAIKMKKNLSDRNKLTYLISALQGEARKAVKGYSLTDENFPIVLQKLEDTFGQSEQLTTALRTKLTKLPKATDAKSSINTLREIESILQQLNTQGATVDLYSIEGLIGGKLPWDIVDRIYTVKETSPAWSMSVLRQTLGKLDKHLAGLEHMLRESEPEDSSTSSSGTNNSKSSRQDKPKQSGQPKAKPKNVEPKKTSVFVSITLQNHYSDNCKTYSSKSARITKAVDNF</sequence>
<dbReference type="Proteomes" id="UP000046393">
    <property type="component" value="Unplaced"/>
</dbReference>
<keyword evidence="2" id="KW-1185">Reference proteome</keyword>
<dbReference type="InterPro" id="IPR005312">
    <property type="entry name" value="DUF1759"/>
</dbReference>
<dbReference type="WBParaSite" id="SMUV_0001120701-mRNA-1">
    <property type="protein sequence ID" value="SMUV_0001120701-mRNA-1"/>
    <property type="gene ID" value="SMUV_0001120701"/>
</dbReference>
<proteinExistence type="predicted"/>
<accession>A0A0N5B1N8</accession>
<evidence type="ECO:0000313" key="2">
    <source>
        <dbReference type="Proteomes" id="UP000046393"/>
    </source>
</evidence>
<feature type="compositionally biased region" description="Low complexity" evidence="1">
    <location>
        <begin position="288"/>
        <end position="300"/>
    </location>
</feature>
<dbReference type="AlphaFoldDB" id="A0A0N5B1N8"/>
<name>A0A0N5B1N8_9BILA</name>
<protein>
    <submittedName>
        <fullName evidence="3">Uncharacterized protein</fullName>
    </submittedName>
</protein>
<dbReference type="PANTHER" id="PTHR22954:SF3">
    <property type="entry name" value="PROTEIN CBG08539"/>
    <property type="match status" value="1"/>
</dbReference>
<organism evidence="2 3">
    <name type="scientific">Syphacia muris</name>
    <dbReference type="NCBI Taxonomy" id="451379"/>
    <lineage>
        <taxon>Eukaryota</taxon>
        <taxon>Metazoa</taxon>
        <taxon>Ecdysozoa</taxon>
        <taxon>Nematoda</taxon>
        <taxon>Chromadorea</taxon>
        <taxon>Rhabditida</taxon>
        <taxon>Spirurina</taxon>
        <taxon>Oxyuridomorpha</taxon>
        <taxon>Oxyuroidea</taxon>
        <taxon>Oxyuridae</taxon>
        <taxon>Syphacia</taxon>
    </lineage>
</organism>
<evidence type="ECO:0000313" key="3">
    <source>
        <dbReference type="WBParaSite" id="SMUV_0001120701-mRNA-1"/>
    </source>
</evidence>
<reference evidence="3" key="1">
    <citation type="submission" date="2017-02" db="UniProtKB">
        <authorList>
            <consortium name="WormBaseParasite"/>
        </authorList>
    </citation>
    <scope>IDENTIFICATION</scope>
</reference>
<feature type="region of interest" description="Disordered" evidence="1">
    <location>
        <begin position="281"/>
        <end position="323"/>
    </location>
</feature>
<dbReference type="PANTHER" id="PTHR22954">
    <property type="entry name" value="RETROVIRAL PROTEASE-RELATED"/>
    <property type="match status" value="1"/>
</dbReference>